<dbReference type="eggNOG" id="COG1595">
    <property type="taxonomic scope" value="Bacteria"/>
</dbReference>
<dbReference type="PANTHER" id="PTHR43133:SF8">
    <property type="entry name" value="RNA POLYMERASE SIGMA FACTOR HI_1459-RELATED"/>
    <property type="match status" value="1"/>
</dbReference>
<dbReference type="Pfam" id="PF04542">
    <property type="entry name" value="Sigma70_r2"/>
    <property type="match status" value="1"/>
</dbReference>
<dbReference type="SUPFAM" id="SSF88946">
    <property type="entry name" value="Sigma2 domain of RNA polymerase sigma factors"/>
    <property type="match status" value="1"/>
</dbReference>
<dbReference type="PANTHER" id="PTHR43133">
    <property type="entry name" value="RNA POLYMERASE ECF-TYPE SIGMA FACTO"/>
    <property type="match status" value="1"/>
</dbReference>
<dbReference type="InterPro" id="IPR013324">
    <property type="entry name" value="RNA_pol_sigma_r3/r4-like"/>
</dbReference>
<feature type="domain" description="RNA polymerase sigma-70 region 2" evidence="6">
    <location>
        <begin position="20"/>
        <end position="84"/>
    </location>
</feature>
<dbReference type="KEGG" id="fgi:OP10G_3190"/>
<dbReference type="SUPFAM" id="SSF88659">
    <property type="entry name" value="Sigma3 and sigma4 domains of RNA polymerase sigma factors"/>
    <property type="match status" value="1"/>
</dbReference>
<evidence type="ECO:0000256" key="3">
    <source>
        <dbReference type="ARBA" id="ARBA00023082"/>
    </source>
</evidence>
<organism evidence="8 9">
    <name type="scientific">Fimbriimonas ginsengisoli Gsoil 348</name>
    <dbReference type="NCBI Taxonomy" id="661478"/>
    <lineage>
        <taxon>Bacteria</taxon>
        <taxon>Bacillati</taxon>
        <taxon>Armatimonadota</taxon>
        <taxon>Fimbriimonadia</taxon>
        <taxon>Fimbriimonadales</taxon>
        <taxon>Fimbriimonadaceae</taxon>
        <taxon>Fimbriimonas</taxon>
    </lineage>
</organism>
<keyword evidence="3" id="KW-0731">Sigma factor</keyword>
<accession>A0A068NSS8</accession>
<dbReference type="GO" id="GO:0003677">
    <property type="term" value="F:DNA binding"/>
    <property type="evidence" value="ECO:0007669"/>
    <property type="project" value="UniProtKB-KW"/>
</dbReference>
<keyword evidence="2" id="KW-0805">Transcription regulation</keyword>
<dbReference type="OrthoDB" id="8684701at2"/>
<dbReference type="RefSeq" id="WP_025229487.1">
    <property type="nucleotide sequence ID" value="NZ_CP007139.1"/>
</dbReference>
<comment type="similarity">
    <text evidence="1">Belongs to the sigma-70 factor family. ECF subfamily.</text>
</comment>
<dbReference type="InterPro" id="IPR007627">
    <property type="entry name" value="RNA_pol_sigma70_r2"/>
</dbReference>
<dbReference type="InterPro" id="IPR013249">
    <property type="entry name" value="RNA_pol_sigma70_r4_t2"/>
</dbReference>
<evidence type="ECO:0000256" key="5">
    <source>
        <dbReference type="ARBA" id="ARBA00023163"/>
    </source>
</evidence>
<keyword evidence="4" id="KW-0238">DNA-binding</keyword>
<dbReference type="InterPro" id="IPR014284">
    <property type="entry name" value="RNA_pol_sigma-70_dom"/>
</dbReference>
<dbReference type="HOGENOM" id="CLU_047691_3_5_0"/>
<dbReference type="CDD" id="cd06171">
    <property type="entry name" value="Sigma70_r4"/>
    <property type="match status" value="1"/>
</dbReference>
<dbReference type="Proteomes" id="UP000027982">
    <property type="component" value="Chromosome"/>
</dbReference>
<evidence type="ECO:0000256" key="1">
    <source>
        <dbReference type="ARBA" id="ARBA00010641"/>
    </source>
</evidence>
<name>A0A068NSS8_FIMGI</name>
<keyword evidence="9" id="KW-1185">Reference proteome</keyword>
<evidence type="ECO:0000259" key="7">
    <source>
        <dbReference type="Pfam" id="PF08281"/>
    </source>
</evidence>
<dbReference type="Pfam" id="PF08281">
    <property type="entry name" value="Sigma70_r4_2"/>
    <property type="match status" value="1"/>
</dbReference>
<dbReference type="GO" id="GO:0016987">
    <property type="term" value="F:sigma factor activity"/>
    <property type="evidence" value="ECO:0007669"/>
    <property type="project" value="UniProtKB-KW"/>
</dbReference>
<dbReference type="Gene3D" id="1.10.1740.10">
    <property type="match status" value="1"/>
</dbReference>
<reference evidence="8 9" key="1">
    <citation type="journal article" date="2014" name="PLoS ONE">
        <title>The first complete genome sequence of the class fimbriimonadia in the phylum armatimonadetes.</title>
        <authorList>
            <person name="Hu Z.Y."/>
            <person name="Wang Y.Z."/>
            <person name="Im W.T."/>
            <person name="Wang S.Y."/>
            <person name="Zhao G.P."/>
            <person name="Zheng H.J."/>
            <person name="Quan Z.X."/>
        </authorList>
    </citation>
    <scope>NUCLEOTIDE SEQUENCE [LARGE SCALE GENOMIC DNA]</scope>
    <source>
        <strain evidence="8">Gsoil 348</strain>
    </source>
</reference>
<evidence type="ECO:0000256" key="4">
    <source>
        <dbReference type="ARBA" id="ARBA00023125"/>
    </source>
</evidence>
<dbReference type="STRING" id="661478.OP10G_3190"/>
<keyword evidence="5" id="KW-0804">Transcription</keyword>
<evidence type="ECO:0000313" key="9">
    <source>
        <dbReference type="Proteomes" id="UP000027982"/>
    </source>
</evidence>
<dbReference type="InterPro" id="IPR039425">
    <property type="entry name" value="RNA_pol_sigma-70-like"/>
</dbReference>
<dbReference type="Gene3D" id="1.10.10.10">
    <property type="entry name" value="Winged helix-like DNA-binding domain superfamily/Winged helix DNA-binding domain"/>
    <property type="match status" value="1"/>
</dbReference>
<dbReference type="EMBL" id="CP007139">
    <property type="protein sequence ID" value="AIE86558.1"/>
    <property type="molecule type" value="Genomic_DNA"/>
</dbReference>
<feature type="domain" description="RNA polymerase sigma factor 70 region 4 type 2" evidence="7">
    <location>
        <begin position="110"/>
        <end position="160"/>
    </location>
</feature>
<protein>
    <submittedName>
        <fullName evidence="8">RNA polymerase, sigma-24 subunit, ECF subfamily protein</fullName>
    </submittedName>
</protein>
<dbReference type="NCBIfam" id="TIGR02937">
    <property type="entry name" value="sigma70-ECF"/>
    <property type="match status" value="1"/>
</dbReference>
<dbReference type="GO" id="GO:0006352">
    <property type="term" value="P:DNA-templated transcription initiation"/>
    <property type="evidence" value="ECO:0007669"/>
    <property type="project" value="InterPro"/>
</dbReference>
<dbReference type="AlphaFoldDB" id="A0A068NSS8"/>
<proteinExistence type="inferred from homology"/>
<evidence type="ECO:0000313" key="8">
    <source>
        <dbReference type="EMBL" id="AIE86558.1"/>
    </source>
</evidence>
<sequence length="174" mass="19626">MQVVPNVKPRPGALDMAAIAREHYEAVFRFCARRVGVDRAADVAQETFVTAQKVLHKFRGESSLSTWLFGIAHNECRRDSRRGRTEPMLLEMDPAQPAIGVHEDALVDREVLRQAMARLSTEHREVVMLHELDGLTYEEVAGILGVPVGTVKSRLHHAFMNLRKTMFPAAEEVR</sequence>
<evidence type="ECO:0000256" key="2">
    <source>
        <dbReference type="ARBA" id="ARBA00023015"/>
    </source>
</evidence>
<dbReference type="InterPro" id="IPR036388">
    <property type="entry name" value="WH-like_DNA-bd_sf"/>
</dbReference>
<gene>
    <name evidence="8" type="ORF">OP10G_3190</name>
</gene>
<dbReference type="InterPro" id="IPR013325">
    <property type="entry name" value="RNA_pol_sigma_r2"/>
</dbReference>
<evidence type="ECO:0000259" key="6">
    <source>
        <dbReference type="Pfam" id="PF04542"/>
    </source>
</evidence>